<reference evidence="3 4" key="1">
    <citation type="submission" date="2022-11" db="EMBL/GenBank/DDBJ databases">
        <title>Minimal conservation of predation-associated metabolite biosynthetic gene clusters underscores biosynthetic potential of Myxococcota including descriptions for ten novel species: Archangium lansinium sp. nov., Myxococcus landrumus sp. nov., Nannocystis bai.</title>
        <authorList>
            <person name="Ahearne A."/>
            <person name="Stevens C."/>
            <person name="Phillips K."/>
        </authorList>
    </citation>
    <scope>NUCLEOTIDE SEQUENCE [LARGE SCALE GENOMIC DNA]</scope>
    <source>
        <strain evidence="3 4">MIWBW</strain>
    </source>
</reference>
<evidence type="ECO:0000259" key="2">
    <source>
        <dbReference type="Pfam" id="PF07705"/>
    </source>
</evidence>
<protein>
    <recommendedName>
        <fullName evidence="2">CARDB domain-containing protein</fullName>
    </recommendedName>
</protein>
<sequence>MSITITATASGSLTPPTGNFPDSVENGDFVITGTGPGAIVIGEGTEEETRWTFDFNADPAFQFFTQAQGLTSAVLTLTLTPRDPLVTTDMVVLDAPGFNPISGPIVTLPVNVTSTIQIDLLAQPTYTPGAILAALAAGSGRVPMRYADDSLVSGARLELTQDTPAYQYAVKFVCGKSEGRILSPGAYFTAINVHNPTYKTIRLRKKFAVGLPSEKSGPVTNFFNAKLGPDRALEIDTEDILRHIGTDEPFVKGFAIIESDVELDIVAVYTASGRDGQVVSFHTERVHPRKSACCCREQPPVGQPDLIPVPLPNGGFCNRTDEGLIVTVKNQGTGAAGASVTRVTFATGASVDIPTPPLGPGAQVVLPPAPFPPNCFQGNCAFRITVDATGVVAESNEGNNTVSGVCRG</sequence>
<evidence type="ECO:0000313" key="4">
    <source>
        <dbReference type="Proteomes" id="UP001207654"/>
    </source>
</evidence>
<gene>
    <name evidence="3" type="ORF">OV287_04895</name>
</gene>
<dbReference type="Proteomes" id="UP001207654">
    <property type="component" value="Unassembled WGS sequence"/>
</dbReference>
<feature type="compositionally biased region" description="Polar residues" evidence="1">
    <location>
        <begin position="1"/>
        <end position="17"/>
    </location>
</feature>
<evidence type="ECO:0000313" key="3">
    <source>
        <dbReference type="EMBL" id="MCY1073813.1"/>
    </source>
</evidence>
<evidence type="ECO:0000256" key="1">
    <source>
        <dbReference type="SAM" id="MobiDB-lite"/>
    </source>
</evidence>
<proteinExistence type="predicted"/>
<dbReference type="Pfam" id="PF07705">
    <property type="entry name" value="CARDB"/>
    <property type="match status" value="1"/>
</dbReference>
<dbReference type="InterPro" id="IPR013783">
    <property type="entry name" value="Ig-like_fold"/>
</dbReference>
<feature type="domain" description="CARDB" evidence="2">
    <location>
        <begin position="304"/>
        <end position="403"/>
    </location>
</feature>
<name>A0ABT3ZWP4_9BACT</name>
<feature type="region of interest" description="Disordered" evidence="1">
    <location>
        <begin position="1"/>
        <end position="20"/>
    </location>
</feature>
<dbReference type="RefSeq" id="WP_267532804.1">
    <property type="nucleotide sequence ID" value="NZ_JAPNKA010000001.1"/>
</dbReference>
<dbReference type="Gene3D" id="2.60.40.10">
    <property type="entry name" value="Immunoglobulins"/>
    <property type="match status" value="1"/>
</dbReference>
<accession>A0ABT3ZWP4</accession>
<keyword evidence="4" id="KW-1185">Reference proteome</keyword>
<organism evidence="3 4">
    <name type="scientific">Archangium lansingense</name>
    <dbReference type="NCBI Taxonomy" id="2995310"/>
    <lineage>
        <taxon>Bacteria</taxon>
        <taxon>Pseudomonadati</taxon>
        <taxon>Myxococcota</taxon>
        <taxon>Myxococcia</taxon>
        <taxon>Myxococcales</taxon>
        <taxon>Cystobacterineae</taxon>
        <taxon>Archangiaceae</taxon>
        <taxon>Archangium</taxon>
    </lineage>
</organism>
<dbReference type="EMBL" id="JAPNKA010000001">
    <property type="protein sequence ID" value="MCY1073813.1"/>
    <property type="molecule type" value="Genomic_DNA"/>
</dbReference>
<comment type="caution">
    <text evidence="3">The sequence shown here is derived from an EMBL/GenBank/DDBJ whole genome shotgun (WGS) entry which is preliminary data.</text>
</comment>
<dbReference type="InterPro" id="IPR011635">
    <property type="entry name" value="CARDB"/>
</dbReference>